<evidence type="ECO:0000256" key="1">
    <source>
        <dbReference type="ARBA" id="ARBA00022679"/>
    </source>
</evidence>
<dbReference type="SUPFAM" id="SSF48452">
    <property type="entry name" value="TPR-like"/>
    <property type="match status" value="2"/>
</dbReference>
<dbReference type="GO" id="GO:0046983">
    <property type="term" value="F:protein dimerization activity"/>
    <property type="evidence" value="ECO:0007669"/>
    <property type="project" value="InterPro"/>
</dbReference>
<keyword evidence="2" id="KW-0418">Kinase</keyword>
<dbReference type="Proteomes" id="UP000190339">
    <property type="component" value="Unassembled WGS sequence"/>
</dbReference>
<keyword evidence="4" id="KW-0802">TPR repeat</keyword>
<keyword evidence="3" id="KW-0902">Two-component regulatory system</keyword>
<evidence type="ECO:0000256" key="5">
    <source>
        <dbReference type="SAM" id="Phobius"/>
    </source>
</evidence>
<proteinExistence type="predicted"/>
<dbReference type="SUPFAM" id="SSF55874">
    <property type="entry name" value="ATPase domain of HSP90 chaperone/DNA topoisomerase II/histidine kinase"/>
    <property type="match status" value="1"/>
</dbReference>
<evidence type="ECO:0000256" key="4">
    <source>
        <dbReference type="PROSITE-ProRule" id="PRU00339"/>
    </source>
</evidence>
<dbReference type="InterPro" id="IPR036890">
    <property type="entry name" value="HATPase_C_sf"/>
</dbReference>
<dbReference type="InterPro" id="IPR005467">
    <property type="entry name" value="His_kinase_dom"/>
</dbReference>
<keyword evidence="8" id="KW-1185">Reference proteome</keyword>
<dbReference type="CDD" id="cd16917">
    <property type="entry name" value="HATPase_UhpB-NarQ-NarX-like"/>
    <property type="match status" value="1"/>
</dbReference>
<dbReference type="PROSITE" id="PS50109">
    <property type="entry name" value="HIS_KIN"/>
    <property type="match status" value="1"/>
</dbReference>
<organism evidence="7 8">
    <name type="scientific">Maribacter arcticus</name>
    <dbReference type="NCBI Taxonomy" id="561365"/>
    <lineage>
        <taxon>Bacteria</taxon>
        <taxon>Pseudomonadati</taxon>
        <taxon>Bacteroidota</taxon>
        <taxon>Flavobacteriia</taxon>
        <taxon>Flavobacteriales</taxon>
        <taxon>Flavobacteriaceae</taxon>
        <taxon>Maribacter</taxon>
    </lineage>
</organism>
<evidence type="ECO:0000256" key="2">
    <source>
        <dbReference type="ARBA" id="ARBA00022777"/>
    </source>
</evidence>
<evidence type="ECO:0000313" key="8">
    <source>
        <dbReference type="Proteomes" id="UP000190339"/>
    </source>
</evidence>
<dbReference type="PANTHER" id="PTHR24421">
    <property type="entry name" value="NITRATE/NITRITE SENSOR PROTEIN NARX-RELATED"/>
    <property type="match status" value="1"/>
</dbReference>
<dbReference type="PROSITE" id="PS50005">
    <property type="entry name" value="TPR"/>
    <property type="match status" value="3"/>
</dbReference>
<dbReference type="InterPro" id="IPR011990">
    <property type="entry name" value="TPR-like_helical_dom_sf"/>
</dbReference>
<keyword evidence="1" id="KW-0808">Transferase</keyword>
<sequence>MLKFLFFTLLLLRCFPSDDSQISQYIDKIENIFKLSEKAESHNTIQVKVFNELNIQDTPSSPTLAKKQIAKTLAIEIKRFTEKGVEDGYGLIGIVDYFKENCDTVMVNFDKVLVITNEPPQTSTTTKEYYDAGSIFLKNKKNDSAYTYFKKGYELANEFDEAYLIALGNYHLGDYYFQINDIPQAILFMKEALNRFEKQGLNTYILKCYSKLGNIFKSISDFEKGLGYYFKALKLNEELNDEHGIIEVSTRIGAIYLITGDYKVAEYNFKRALKLQEKNKDNKGLVLTYLNLGALYQKQKVYNKALSYFHSGLKKIEEFSTTDVDIIDLKDSQAILLGNIGSTLREDKNYKESLKFLFKALAIKKALKRNRSTAHTCNDIAETYIRMNDYAKARVFALEGARLAKNESVNKELWAYSLLSKCDYALQNYKSSADNFQIYNTLKDSIFTIQKAIGFNELQIQYDTEKRDYQIKEQERDIVFLGTQNKLKTEILWFGGIGLLAVFGLVLALKSRQKARKDIKQQELFTQGLIEAQENERTRVSKDLHDSVGQQLTFIKKKAQNLDQKELSALANAALEEVRSISRDLYPATLKQLGLTASIEQLLFDLDGESDMFFSVELEDINTNFNEADTLNFYRLIQESVNNALKHADAKTLIVNILKREKVVEVLIKDNGRGFQTNKGILQNSLGLKTMAERVRILKGKLSIQSTKELGTTILVKIPI</sequence>
<dbReference type="STRING" id="561365.SAMN05660866_00566"/>
<dbReference type="GO" id="GO:0016020">
    <property type="term" value="C:membrane"/>
    <property type="evidence" value="ECO:0007669"/>
    <property type="project" value="InterPro"/>
</dbReference>
<evidence type="ECO:0000256" key="3">
    <source>
        <dbReference type="ARBA" id="ARBA00023012"/>
    </source>
</evidence>
<accession>A0A1T5A0U2</accession>
<feature type="transmembrane region" description="Helical" evidence="5">
    <location>
        <begin position="491"/>
        <end position="509"/>
    </location>
</feature>
<feature type="domain" description="Histidine kinase" evidence="6">
    <location>
        <begin position="543"/>
        <end position="720"/>
    </location>
</feature>
<dbReference type="InterPro" id="IPR003594">
    <property type="entry name" value="HATPase_dom"/>
</dbReference>
<gene>
    <name evidence="7" type="ORF">SAMN05660866_00566</name>
</gene>
<reference evidence="8" key="1">
    <citation type="submission" date="2017-02" db="EMBL/GenBank/DDBJ databases">
        <authorList>
            <person name="Varghese N."/>
            <person name="Submissions S."/>
        </authorList>
    </citation>
    <scope>NUCLEOTIDE SEQUENCE [LARGE SCALE GENOMIC DNA]</scope>
    <source>
        <strain evidence="8">DSM 23546</strain>
    </source>
</reference>
<dbReference type="Gene3D" id="1.25.40.10">
    <property type="entry name" value="Tetratricopeptide repeat domain"/>
    <property type="match status" value="3"/>
</dbReference>
<dbReference type="EMBL" id="FUYL01000001">
    <property type="protein sequence ID" value="SKB28651.1"/>
    <property type="molecule type" value="Genomic_DNA"/>
</dbReference>
<keyword evidence="5" id="KW-1133">Transmembrane helix</keyword>
<keyword evidence="5" id="KW-0812">Transmembrane</keyword>
<dbReference type="InterPro" id="IPR011712">
    <property type="entry name" value="Sig_transdc_His_kin_sub3_dim/P"/>
</dbReference>
<dbReference type="SMART" id="SM00387">
    <property type="entry name" value="HATPase_c"/>
    <property type="match status" value="1"/>
</dbReference>
<dbReference type="Pfam" id="PF02518">
    <property type="entry name" value="HATPase_c"/>
    <property type="match status" value="1"/>
</dbReference>
<evidence type="ECO:0000313" key="7">
    <source>
        <dbReference type="EMBL" id="SKB28651.1"/>
    </source>
</evidence>
<evidence type="ECO:0000259" key="6">
    <source>
        <dbReference type="PROSITE" id="PS50109"/>
    </source>
</evidence>
<dbReference type="InterPro" id="IPR050482">
    <property type="entry name" value="Sensor_HK_TwoCompSys"/>
</dbReference>
<name>A0A1T5A0U2_9FLAO</name>
<dbReference type="RefSeq" id="WP_079511050.1">
    <property type="nucleotide sequence ID" value="NZ_FUYL01000001.1"/>
</dbReference>
<dbReference type="Pfam" id="PF07730">
    <property type="entry name" value="HisKA_3"/>
    <property type="match status" value="1"/>
</dbReference>
<dbReference type="AlphaFoldDB" id="A0A1T5A0U2"/>
<feature type="repeat" description="TPR" evidence="4">
    <location>
        <begin position="286"/>
        <end position="319"/>
    </location>
</feature>
<feature type="repeat" description="TPR" evidence="4">
    <location>
        <begin position="206"/>
        <end position="239"/>
    </location>
</feature>
<protein>
    <submittedName>
        <fullName evidence="7">Tetratricopeptide repeat-containing protein</fullName>
    </submittedName>
</protein>
<dbReference type="Pfam" id="PF13424">
    <property type="entry name" value="TPR_12"/>
    <property type="match status" value="1"/>
</dbReference>
<keyword evidence="5" id="KW-0472">Membrane</keyword>
<dbReference type="OrthoDB" id="9778366at2"/>
<dbReference type="GO" id="GO:0000155">
    <property type="term" value="F:phosphorelay sensor kinase activity"/>
    <property type="evidence" value="ECO:0007669"/>
    <property type="project" value="InterPro"/>
</dbReference>
<feature type="repeat" description="TPR" evidence="4">
    <location>
        <begin position="246"/>
        <end position="279"/>
    </location>
</feature>
<dbReference type="Gene3D" id="1.20.5.1930">
    <property type="match status" value="1"/>
</dbReference>
<dbReference type="Gene3D" id="3.30.565.10">
    <property type="entry name" value="Histidine kinase-like ATPase, C-terminal domain"/>
    <property type="match status" value="1"/>
</dbReference>
<dbReference type="InterPro" id="IPR019734">
    <property type="entry name" value="TPR_rpt"/>
</dbReference>
<dbReference type="SMART" id="SM00028">
    <property type="entry name" value="TPR"/>
    <property type="match status" value="7"/>
</dbReference>